<accession>A0A0E9STL2</accession>
<reference evidence="1" key="1">
    <citation type="submission" date="2014-11" db="EMBL/GenBank/DDBJ databases">
        <authorList>
            <person name="Amaro Gonzalez C."/>
        </authorList>
    </citation>
    <scope>NUCLEOTIDE SEQUENCE</scope>
</reference>
<proteinExistence type="predicted"/>
<sequence length="35" mass="4013">MILCVVMFMEPTSTILTPRFVTWTLVSTFLPPLAR</sequence>
<evidence type="ECO:0000313" key="1">
    <source>
        <dbReference type="EMBL" id="JAH44651.1"/>
    </source>
</evidence>
<dbReference type="EMBL" id="GBXM01063926">
    <property type="protein sequence ID" value="JAH44651.1"/>
    <property type="molecule type" value="Transcribed_RNA"/>
</dbReference>
<organism evidence="1">
    <name type="scientific">Anguilla anguilla</name>
    <name type="common">European freshwater eel</name>
    <name type="synonym">Muraena anguilla</name>
    <dbReference type="NCBI Taxonomy" id="7936"/>
    <lineage>
        <taxon>Eukaryota</taxon>
        <taxon>Metazoa</taxon>
        <taxon>Chordata</taxon>
        <taxon>Craniata</taxon>
        <taxon>Vertebrata</taxon>
        <taxon>Euteleostomi</taxon>
        <taxon>Actinopterygii</taxon>
        <taxon>Neopterygii</taxon>
        <taxon>Teleostei</taxon>
        <taxon>Anguilliformes</taxon>
        <taxon>Anguillidae</taxon>
        <taxon>Anguilla</taxon>
    </lineage>
</organism>
<dbReference type="AlphaFoldDB" id="A0A0E9STL2"/>
<name>A0A0E9STL2_ANGAN</name>
<reference evidence="1" key="2">
    <citation type="journal article" date="2015" name="Fish Shellfish Immunol.">
        <title>Early steps in the European eel (Anguilla anguilla)-Vibrio vulnificus interaction in the gills: Role of the RtxA13 toxin.</title>
        <authorList>
            <person name="Callol A."/>
            <person name="Pajuelo D."/>
            <person name="Ebbesson L."/>
            <person name="Teles M."/>
            <person name="MacKenzie S."/>
            <person name="Amaro C."/>
        </authorList>
    </citation>
    <scope>NUCLEOTIDE SEQUENCE</scope>
</reference>
<protein>
    <submittedName>
        <fullName evidence="1">Uncharacterized protein</fullName>
    </submittedName>
</protein>